<feature type="compositionally biased region" description="Pro residues" evidence="1">
    <location>
        <begin position="760"/>
        <end position="782"/>
    </location>
</feature>
<dbReference type="Pfam" id="PF05547">
    <property type="entry name" value="Peptidase_M6"/>
    <property type="match status" value="1"/>
</dbReference>
<dbReference type="PANTHER" id="PTHR41775:SF1">
    <property type="entry name" value="PEPTIDASE M6-LIKE DOMAIN-CONTAINING PROTEIN"/>
    <property type="match status" value="1"/>
</dbReference>
<name>A0ABS8FNQ8_9FIRM</name>
<dbReference type="Proteomes" id="UP001198495">
    <property type="component" value="Unassembled WGS sequence"/>
</dbReference>
<accession>A0ABS8FNQ8</accession>
<dbReference type="InterPro" id="IPR008757">
    <property type="entry name" value="Peptidase_M6-like_domain"/>
</dbReference>
<dbReference type="SMART" id="SM00728">
    <property type="entry name" value="ChW"/>
    <property type="match status" value="6"/>
</dbReference>
<feature type="domain" description="Peptidase M6-like" evidence="2">
    <location>
        <begin position="146"/>
        <end position="248"/>
    </location>
</feature>
<dbReference type="SUPFAM" id="SSF63825">
    <property type="entry name" value="YWTD domain"/>
    <property type="match status" value="1"/>
</dbReference>
<dbReference type="Pfam" id="PF07538">
    <property type="entry name" value="ChW"/>
    <property type="match status" value="6"/>
</dbReference>
<evidence type="ECO:0000313" key="3">
    <source>
        <dbReference type="EMBL" id="MCC2218777.1"/>
    </source>
</evidence>
<evidence type="ECO:0000256" key="1">
    <source>
        <dbReference type="SAM" id="MobiDB-lite"/>
    </source>
</evidence>
<evidence type="ECO:0000313" key="4">
    <source>
        <dbReference type="Proteomes" id="UP001198495"/>
    </source>
</evidence>
<dbReference type="InterPro" id="IPR006637">
    <property type="entry name" value="ChW"/>
</dbReference>
<dbReference type="RefSeq" id="WP_227573184.1">
    <property type="nucleotide sequence ID" value="NZ_JAJEQT010000004.1"/>
</dbReference>
<feature type="region of interest" description="Disordered" evidence="1">
    <location>
        <begin position="757"/>
        <end position="817"/>
    </location>
</feature>
<sequence length="1149" mass="124063">MPYKRYGRRILAILLAGILFLTNWGMNNAQTMARAADAKDYANVVVFAYFKGDAEGASYFQTNRAKILGLYDGAKNRSFTNYLSAVSYGKLRVKNYFPQDDGTTLSACALSVTEASVQAGGNMDTTIVSEILANIPALSGQVLDYDGDGYIDNLTVIMKSEKESQTSGNSLVAHHAFYPTDKNLRYGGKEVGHYNMINTPQFLGAGNTTMAQESGVLAHEFLHGLGFPDLYTSDGTYPVGNWDIMGGADYGMSYPLAYMRMKVGGWLMLDTVTTSQTLTLDTQDKQDGHPAYILKSPLNEQELFVVEFRKKDTGLDSYDRFIGGSGVIVYRINPAVEGLSNLYGQTGVYVFRPQPGQTGYSQMAESVYKAYLSKEEGRTTIGKSDLSAGLSDGALTFSDGTNSGIVISEVGSAKGSQITLKVDFPKVSDSAKWTDCGFASVAGNSKNAWNQIAMTLCGQKPYVLTYTKDDAALTLYSCEQDTWKKLYQQKISENYGNEIKLCSYNGSFYFAYADAAGIEIEKLDASCSRVTEKQTIAGAADFDMQAGADGVYLVYTQNNTTAYARCFKAGSLSVTTNLGSYYTTAGTNHFAGQPKLISIGSSMYASIRNTGTMAVHTFCLDANGNHKEVSDAATKGSTYGMATDGKNLYVATCSEGILVNRYDGKAWHCSKMKDGTISDVVPVCRQGTLFVLTSGAYTGTTNLYRYDVANDQFAQEGVSLDSYSTSQTICAADGTLYVSYLRGADKTFVIKKKSVTVTPAPEPTPDPGTNPEPGTNPDPGTNPEPGTGGETTTTTEAATTTTEAPTPTPTPTPVVTPDVTVSYRTHIQTFGWENTWRQNGMMSGTSGKAKRLEGIEIKVSGNSGIGIQYTTHCQSYGWLPWSANGDMNGTQGEAKRLEAIKIQLTGSDKDKYDVYYRVHAQSYGWLGWAANGAPAGTAGYAKRLEGIQIVVVKKGAGFNRNMQGIASQFANAFYAAPGQSMNPQIAGADSPNVTYRTHVQSYGWQGWKYNGAMSGTSGQAKRLEGIEIKLTNAPYSGGICYTTHVQSYGWQEPTNNPSAWRRNGTMSGTSGQAKRLEAICIALTGDMQRHYDVYYRVHAQSFGWLGWAKNGAPAGTAGYAKRLEGIEIRLVPKGQAAPGSTARSYISAY</sequence>
<proteinExistence type="predicted"/>
<dbReference type="EMBL" id="JAJEQT010000004">
    <property type="protein sequence ID" value="MCC2218777.1"/>
    <property type="molecule type" value="Genomic_DNA"/>
</dbReference>
<comment type="caution">
    <text evidence="3">The sequence shown here is derived from an EMBL/GenBank/DDBJ whole genome shotgun (WGS) entry which is preliminary data.</text>
</comment>
<gene>
    <name evidence="3" type="ORF">LKD28_07000</name>
</gene>
<reference evidence="3 4" key="1">
    <citation type="submission" date="2021-10" db="EMBL/GenBank/DDBJ databases">
        <title>Anaerobic single-cell dispensing facilitates the cultivation of human gut bacteria.</title>
        <authorList>
            <person name="Afrizal A."/>
        </authorList>
    </citation>
    <scope>NUCLEOTIDE SEQUENCE [LARGE SCALE GENOMIC DNA]</scope>
    <source>
        <strain evidence="3 4">CLA-AA-H212</strain>
    </source>
</reference>
<keyword evidence="4" id="KW-1185">Reference proteome</keyword>
<organism evidence="3 4">
    <name type="scientific">Coprococcus hominis</name>
    <name type="common">ex Arizal et al. 2022</name>
    <dbReference type="NCBI Taxonomy" id="2881262"/>
    <lineage>
        <taxon>Bacteria</taxon>
        <taxon>Bacillati</taxon>
        <taxon>Bacillota</taxon>
        <taxon>Clostridia</taxon>
        <taxon>Lachnospirales</taxon>
        <taxon>Lachnospiraceae</taxon>
        <taxon>Coprococcus</taxon>
    </lineage>
</organism>
<feature type="compositionally biased region" description="Low complexity" evidence="1">
    <location>
        <begin position="783"/>
        <end position="805"/>
    </location>
</feature>
<dbReference type="PANTHER" id="PTHR41775">
    <property type="entry name" value="SECRETED PROTEIN-RELATED"/>
    <property type="match status" value="1"/>
</dbReference>
<evidence type="ECO:0000259" key="2">
    <source>
        <dbReference type="Pfam" id="PF05547"/>
    </source>
</evidence>
<protein>
    <recommendedName>
        <fullName evidence="2">Peptidase M6-like domain-containing protein</fullName>
    </recommendedName>
</protein>